<proteinExistence type="predicted"/>
<evidence type="ECO:0000313" key="2">
    <source>
        <dbReference type="EMBL" id="RDV00761.1"/>
    </source>
</evidence>
<reference evidence="2 3" key="1">
    <citation type="submission" date="2018-08" db="EMBL/GenBank/DDBJ databases">
        <title>Paraburkholderia sp. DHOM06 isolated from forest soil.</title>
        <authorList>
            <person name="Gao Z.-H."/>
            <person name="Qiu L.-H."/>
        </authorList>
    </citation>
    <scope>NUCLEOTIDE SEQUENCE [LARGE SCALE GENOMIC DNA]</scope>
    <source>
        <strain evidence="2 3">DHOM06</strain>
    </source>
</reference>
<dbReference type="Pfam" id="PF09836">
    <property type="entry name" value="DUF2063"/>
    <property type="match status" value="1"/>
</dbReference>
<accession>A0A3D8K6C0</accession>
<feature type="domain" description="Putative DNA-binding" evidence="1">
    <location>
        <begin position="14"/>
        <end position="97"/>
    </location>
</feature>
<dbReference type="OrthoDB" id="4146344at2"/>
<sequence>MLTSPTRYEGLLDRFAASLADDASTPCGVTAETRERVDIYRNNVRLNRIAALTDAFANVVQLVGAEYFRALARAYVERTPAKSANLHDDGAELPAFIRGFEPAADLPYLGDVAEVDWLLHRVYFAADSGAAADSSALAELGPERFAAASLRFVPSVGLARSAAWPIADILQMHADGTPAHLGAGGQSVLIWREAFSVRWQALGQAEADAMAALMTGMAVQAVFTQTNADPSSLLAQLFGHRLVLAIEEPIHEDRH</sequence>
<protein>
    <submittedName>
        <fullName evidence="2">DUF2063 domain-containing protein</fullName>
    </submittedName>
</protein>
<dbReference type="Proteomes" id="UP000256838">
    <property type="component" value="Unassembled WGS sequence"/>
</dbReference>
<evidence type="ECO:0000313" key="3">
    <source>
        <dbReference type="Proteomes" id="UP000256838"/>
    </source>
</evidence>
<dbReference type="InterPro" id="IPR044922">
    <property type="entry name" value="DUF2063_N_sf"/>
</dbReference>
<dbReference type="EMBL" id="QRGA01000001">
    <property type="protein sequence ID" value="RDV00761.1"/>
    <property type="molecule type" value="Genomic_DNA"/>
</dbReference>
<dbReference type="AlphaFoldDB" id="A0A3D8K6C0"/>
<comment type="caution">
    <text evidence="2">The sequence shown here is derived from an EMBL/GenBank/DDBJ whole genome shotgun (WGS) entry which is preliminary data.</text>
</comment>
<dbReference type="RefSeq" id="WP_115532032.1">
    <property type="nucleotide sequence ID" value="NZ_QRGA01000001.1"/>
</dbReference>
<dbReference type="Gene3D" id="1.10.150.690">
    <property type="entry name" value="DUF2063"/>
    <property type="match status" value="1"/>
</dbReference>
<dbReference type="InterPro" id="IPR018640">
    <property type="entry name" value="DUF2063"/>
</dbReference>
<gene>
    <name evidence="2" type="ORF">DWV00_03145</name>
</gene>
<organism evidence="2 3">
    <name type="scientific">Trinickia dinghuensis</name>
    <dbReference type="NCBI Taxonomy" id="2291023"/>
    <lineage>
        <taxon>Bacteria</taxon>
        <taxon>Pseudomonadati</taxon>
        <taxon>Pseudomonadota</taxon>
        <taxon>Betaproteobacteria</taxon>
        <taxon>Burkholderiales</taxon>
        <taxon>Burkholderiaceae</taxon>
        <taxon>Trinickia</taxon>
    </lineage>
</organism>
<evidence type="ECO:0000259" key="1">
    <source>
        <dbReference type="Pfam" id="PF09836"/>
    </source>
</evidence>
<name>A0A3D8K6C0_9BURK</name>
<keyword evidence="3" id="KW-1185">Reference proteome</keyword>